<dbReference type="SUPFAM" id="SSF56112">
    <property type="entry name" value="Protein kinase-like (PK-like)"/>
    <property type="match status" value="1"/>
</dbReference>
<reference evidence="2 3" key="1">
    <citation type="submission" date="2016-03" db="EMBL/GenBank/DDBJ databases">
        <title>Comparative genomics of the ectomycorrhizal sister species Rhizopogon vinicolor and Rhizopogon vesiculosus (Basidiomycota: Boletales) reveals a divergence of the mating type B locus.</title>
        <authorList>
            <person name="Mujic A.B."/>
            <person name="Kuo A."/>
            <person name="Tritt A."/>
            <person name="Lipzen A."/>
            <person name="Chen C."/>
            <person name="Johnson J."/>
            <person name="Sharma A."/>
            <person name="Barry K."/>
            <person name="Grigoriev I.V."/>
            <person name="Spatafora J.W."/>
        </authorList>
    </citation>
    <scope>NUCLEOTIDE SEQUENCE [LARGE SCALE GENOMIC DNA]</scope>
    <source>
        <strain evidence="2 3">AM-OR11-056</strain>
    </source>
</reference>
<comment type="caution">
    <text evidence="2">The sequence shown here is derived from an EMBL/GenBank/DDBJ whole genome shotgun (WGS) entry which is preliminary data.</text>
</comment>
<evidence type="ECO:0000313" key="2">
    <source>
        <dbReference type="EMBL" id="OJA13111.1"/>
    </source>
</evidence>
<dbReference type="GO" id="GO:0005524">
    <property type="term" value="F:ATP binding"/>
    <property type="evidence" value="ECO:0007669"/>
    <property type="project" value="InterPro"/>
</dbReference>
<organism evidence="2 3">
    <name type="scientific">Rhizopogon vesiculosus</name>
    <dbReference type="NCBI Taxonomy" id="180088"/>
    <lineage>
        <taxon>Eukaryota</taxon>
        <taxon>Fungi</taxon>
        <taxon>Dikarya</taxon>
        <taxon>Basidiomycota</taxon>
        <taxon>Agaricomycotina</taxon>
        <taxon>Agaricomycetes</taxon>
        <taxon>Agaricomycetidae</taxon>
        <taxon>Boletales</taxon>
        <taxon>Suillineae</taxon>
        <taxon>Rhizopogonaceae</taxon>
        <taxon>Rhizopogon</taxon>
    </lineage>
</organism>
<gene>
    <name evidence="2" type="ORF">AZE42_11622</name>
</gene>
<dbReference type="InterPro" id="IPR001245">
    <property type="entry name" value="Ser-Thr/Tyr_kinase_cat_dom"/>
</dbReference>
<dbReference type="Gene3D" id="1.10.510.10">
    <property type="entry name" value="Transferase(Phosphotransferase) domain 1"/>
    <property type="match status" value="1"/>
</dbReference>
<dbReference type="PROSITE" id="PS50011">
    <property type="entry name" value="PROTEIN_KINASE_DOM"/>
    <property type="match status" value="1"/>
</dbReference>
<dbReference type="AlphaFoldDB" id="A0A1J8PXC2"/>
<proteinExistence type="predicted"/>
<dbReference type="GO" id="GO:0004672">
    <property type="term" value="F:protein kinase activity"/>
    <property type="evidence" value="ECO:0007669"/>
    <property type="project" value="InterPro"/>
</dbReference>
<dbReference type="Pfam" id="PF07714">
    <property type="entry name" value="PK_Tyr_Ser-Thr"/>
    <property type="match status" value="1"/>
</dbReference>
<name>A0A1J8PXC2_9AGAM</name>
<protein>
    <recommendedName>
        <fullName evidence="1">Protein kinase domain-containing protein</fullName>
    </recommendedName>
</protein>
<feature type="domain" description="Protein kinase" evidence="1">
    <location>
        <begin position="1"/>
        <end position="164"/>
    </location>
</feature>
<evidence type="ECO:0000313" key="3">
    <source>
        <dbReference type="Proteomes" id="UP000183567"/>
    </source>
</evidence>
<keyword evidence="3" id="KW-1185">Reference proteome</keyword>
<accession>A0A1J8PXC2</accession>
<evidence type="ECO:0000259" key="1">
    <source>
        <dbReference type="PROSITE" id="PS50011"/>
    </source>
</evidence>
<dbReference type="EMBL" id="LVVM01004359">
    <property type="protein sequence ID" value="OJA13111.1"/>
    <property type="molecule type" value="Genomic_DNA"/>
</dbReference>
<dbReference type="InterPro" id="IPR011009">
    <property type="entry name" value="Kinase-like_dom_sf"/>
</dbReference>
<dbReference type="Proteomes" id="UP000183567">
    <property type="component" value="Unassembled WGS sequence"/>
</dbReference>
<sequence length="164" mass="18841">MVLVTVCPVVKRQQRHNTKNYTLVHGEDIIDILVDGSGNVRIADFGNSMLLAEVDEMFSSSNTWRLRWLAPEYIDIKFEDMEEAKPTKLGDIYTFDCVMAQILSGKLSYGWMHKEVDIIGAFIRRADPFYGVQINVFLRQLSSRYLARKPGECPSIFEIMTILK</sequence>
<dbReference type="OrthoDB" id="10252354at2759"/>
<dbReference type="InterPro" id="IPR000719">
    <property type="entry name" value="Prot_kinase_dom"/>
</dbReference>